<evidence type="ECO:0000313" key="3">
    <source>
        <dbReference type="Proteomes" id="UP000199072"/>
    </source>
</evidence>
<dbReference type="PANTHER" id="PTHR38590">
    <property type="entry name" value="BLL0828 PROTEIN"/>
    <property type="match status" value="1"/>
</dbReference>
<dbReference type="Gene3D" id="3.40.960.10">
    <property type="entry name" value="VSR Endonuclease"/>
    <property type="match status" value="1"/>
</dbReference>
<dbReference type="PANTHER" id="PTHR38590:SF1">
    <property type="entry name" value="BLL0828 PROTEIN"/>
    <property type="match status" value="1"/>
</dbReference>
<evidence type="ECO:0000313" key="2">
    <source>
        <dbReference type="EMBL" id="SDD65065.1"/>
    </source>
</evidence>
<dbReference type="Proteomes" id="UP000199072">
    <property type="component" value="Unassembled WGS sequence"/>
</dbReference>
<dbReference type="InterPro" id="IPR007569">
    <property type="entry name" value="DUF559"/>
</dbReference>
<dbReference type="RefSeq" id="WP_091145661.1">
    <property type="nucleotide sequence ID" value="NZ_FNAI01000002.1"/>
</dbReference>
<dbReference type="InterPro" id="IPR011335">
    <property type="entry name" value="Restrct_endonuc-II-like"/>
</dbReference>
<dbReference type="EMBL" id="FNAI01000002">
    <property type="protein sequence ID" value="SDD65065.1"/>
    <property type="molecule type" value="Genomic_DNA"/>
</dbReference>
<sequence length="131" mass="15540">MPRKIIPYNPKLKDLARKLRNDSTFGEILLWKTLKGKQLHGYDFHRQKPLLNYIVDFYCFELNLVIEVDGHYHNHEDAVNKDQLRDKELAEHGLTVIRFSENEIKTDIATVLRTLEQHITEHTSSYQEHTI</sequence>
<name>A0A1G6WJ13_9SPHI</name>
<dbReference type="CDD" id="cd01038">
    <property type="entry name" value="Endonuclease_DUF559"/>
    <property type="match status" value="1"/>
</dbReference>
<evidence type="ECO:0000259" key="1">
    <source>
        <dbReference type="Pfam" id="PF04480"/>
    </source>
</evidence>
<dbReference type="InterPro" id="IPR047216">
    <property type="entry name" value="Endonuclease_DUF559_bact"/>
</dbReference>
<proteinExistence type="predicted"/>
<dbReference type="AlphaFoldDB" id="A0A1G6WJ13"/>
<dbReference type="Pfam" id="PF04480">
    <property type="entry name" value="DUF559"/>
    <property type="match status" value="1"/>
</dbReference>
<dbReference type="STRING" id="1391627.SAMN05216464_102178"/>
<keyword evidence="2" id="KW-0255">Endonuclease</keyword>
<accession>A0A1G6WJ13</accession>
<gene>
    <name evidence="2" type="ORF">SAMN05216464_102178</name>
</gene>
<organism evidence="2 3">
    <name type="scientific">Mucilaginibacter pineti</name>
    <dbReference type="NCBI Taxonomy" id="1391627"/>
    <lineage>
        <taxon>Bacteria</taxon>
        <taxon>Pseudomonadati</taxon>
        <taxon>Bacteroidota</taxon>
        <taxon>Sphingobacteriia</taxon>
        <taxon>Sphingobacteriales</taxon>
        <taxon>Sphingobacteriaceae</taxon>
        <taxon>Mucilaginibacter</taxon>
    </lineage>
</organism>
<feature type="domain" description="DUF559" evidence="1">
    <location>
        <begin position="11"/>
        <end position="118"/>
    </location>
</feature>
<keyword evidence="2" id="KW-0378">Hydrolase</keyword>
<keyword evidence="3" id="KW-1185">Reference proteome</keyword>
<dbReference type="OrthoDB" id="9798754at2"/>
<dbReference type="SUPFAM" id="SSF52980">
    <property type="entry name" value="Restriction endonuclease-like"/>
    <property type="match status" value="1"/>
</dbReference>
<keyword evidence="2" id="KW-0540">Nuclease</keyword>
<protein>
    <submittedName>
        <fullName evidence="2">Very-short-patch-repair endonuclease</fullName>
    </submittedName>
</protein>
<reference evidence="2 3" key="1">
    <citation type="submission" date="2016-10" db="EMBL/GenBank/DDBJ databases">
        <authorList>
            <person name="de Groot N.N."/>
        </authorList>
    </citation>
    <scope>NUCLEOTIDE SEQUENCE [LARGE SCALE GENOMIC DNA]</scope>
    <source>
        <strain evidence="2 3">47C3B</strain>
    </source>
</reference>
<dbReference type="GO" id="GO:0004519">
    <property type="term" value="F:endonuclease activity"/>
    <property type="evidence" value="ECO:0007669"/>
    <property type="project" value="UniProtKB-KW"/>
</dbReference>